<comment type="caution">
    <text evidence="1">The sequence shown here is derived from an EMBL/GenBank/DDBJ whole genome shotgun (WGS) entry which is preliminary data.</text>
</comment>
<sequence>MIPVTGNFYPRQFDRYGIKGFSRTRDFPSQYNQLKSRCISIPIQKGKSKQKDPTPKNFQEIRDKLYVLILKEHEKVKEAYKNIKDGDVLQGRNADIFYPLLSIAKLAEDEALYE</sequence>
<protein>
    <submittedName>
        <fullName evidence="1">DUF3631 domain-containing protein</fullName>
    </submittedName>
</protein>
<dbReference type="EMBL" id="RXIF01000012">
    <property type="protein sequence ID" value="RZN63946.1"/>
    <property type="molecule type" value="Genomic_DNA"/>
</dbReference>
<accession>A0A520KQZ6</accession>
<evidence type="ECO:0000313" key="2">
    <source>
        <dbReference type="Proteomes" id="UP000317158"/>
    </source>
</evidence>
<proteinExistence type="predicted"/>
<reference evidence="1 2" key="1">
    <citation type="journal article" date="2019" name="Nat. Microbiol.">
        <title>Wide diversity of methane and short-chain alkane metabolisms in uncultured archaea.</title>
        <authorList>
            <person name="Borrel G."/>
            <person name="Adam P.S."/>
            <person name="McKay L.J."/>
            <person name="Chen L.X."/>
            <person name="Sierra-Garcia I.N."/>
            <person name="Sieber C.M."/>
            <person name="Letourneur Q."/>
            <person name="Ghozlane A."/>
            <person name="Andersen G.L."/>
            <person name="Li W.J."/>
            <person name="Hallam S.J."/>
            <person name="Muyzer G."/>
            <person name="de Oliveira V.M."/>
            <person name="Inskeep W.P."/>
            <person name="Banfield J.F."/>
            <person name="Gribaldo S."/>
        </authorList>
    </citation>
    <scope>NUCLEOTIDE SEQUENCE [LARGE SCALE GENOMIC DNA]</scope>
    <source>
        <strain evidence="1">NM1a</strain>
    </source>
</reference>
<evidence type="ECO:0000313" key="1">
    <source>
        <dbReference type="EMBL" id="RZN63946.1"/>
    </source>
</evidence>
<dbReference type="AlphaFoldDB" id="A0A520KQZ6"/>
<dbReference type="Proteomes" id="UP000317158">
    <property type="component" value="Unassembled WGS sequence"/>
</dbReference>
<name>A0A520KQZ6_METT2</name>
<organism evidence="1 2">
    <name type="scientific">Methanoliparum thermophilum</name>
    <dbReference type="NCBI Taxonomy" id="2491083"/>
    <lineage>
        <taxon>Archaea</taxon>
        <taxon>Methanobacteriati</taxon>
        <taxon>Methanobacteriota</taxon>
        <taxon>Candidatus Methanoliparia</taxon>
        <taxon>Candidatus Methanoliparales</taxon>
        <taxon>Candidatus Methanoliparaceae</taxon>
        <taxon>Candidatus Methanoliparum</taxon>
    </lineage>
</organism>
<gene>
    <name evidence="1" type="ORF">EF806_06455</name>
</gene>